<accession>A0A5K1K004</accession>
<evidence type="ECO:0000313" key="2">
    <source>
        <dbReference type="EMBL" id="VWO98511.1"/>
    </source>
</evidence>
<evidence type="ECO:0000256" key="1">
    <source>
        <dbReference type="SAM" id="SignalP"/>
    </source>
</evidence>
<gene>
    <name evidence="2" type="primary">I1RC01</name>
</gene>
<protein>
    <submittedName>
        <fullName evidence="2">Homeobox domain-containing protein</fullName>
    </submittedName>
</protein>
<feature type="signal peptide" evidence="1">
    <location>
        <begin position="1"/>
        <end position="23"/>
    </location>
</feature>
<dbReference type="EMBL" id="LR726992">
    <property type="protein sequence ID" value="VWO98511.1"/>
    <property type="molecule type" value="Genomic_DNA"/>
</dbReference>
<proteinExistence type="predicted"/>
<keyword evidence="2" id="KW-0238">DNA-binding</keyword>
<dbReference type="GO" id="GO:0003677">
    <property type="term" value="F:DNA binding"/>
    <property type="evidence" value="ECO:0007669"/>
    <property type="project" value="UniProtKB-KW"/>
</dbReference>
<feature type="chain" id="PRO_5023849356" evidence="1">
    <location>
        <begin position="24"/>
        <end position="167"/>
    </location>
</feature>
<keyword evidence="2" id="KW-0371">Homeobox</keyword>
<dbReference type="AlphaFoldDB" id="A0A5K1K004"/>
<reference evidence="2" key="1">
    <citation type="submission" date="2019-10" db="EMBL/GenBank/DDBJ databases">
        <authorList>
            <person name="Nor Muhammad N."/>
        </authorList>
    </citation>
    <scope>NUCLEOTIDE SEQUENCE</scope>
</reference>
<name>A0A5K1K004_9APHY</name>
<organism evidence="2">
    <name type="scientific">Ganoderma boninense</name>
    <dbReference type="NCBI Taxonomy" id="34458"/>
    <lineage>
        <taxon>Eukaryota</taxon>
        <taxon>Fungi</taxon>
        <taxon>Dikarya</taxon>
        <taxon>Basidiomycota</taxon>
        <taxon>Agaricomycotina</taxon>
        <taxon>Agaricomycetes</taxon>
        <taxon>Polyporales</taxon>
        <taxon>Polyporaceae</taxon>
        <taxon>Ganoderma</taxon>
    </lineage>
</organism>
<sequence>MKLFLQVLTAIAAIAVGTVGALAVQSEADSVISAMQHSGQPPWQKVVDDFKRLIDSVEALTDDVDSFNLTRPSTGEASLRGAWQALTVFFKANRDLMSTFMYDSVCPFLALVHVRALTVGGSPQRFTYAHVLAGQIIEGFRRYQAAAMVRSACTNRIGGGGGGGGLG</sequence>
<keyword evidence="1" id="KW-0732">Signal</keyword>